<name>A0A5E4R1S2_9NEOP</name>
<dbReference type="AlphaFoldDB" id="A0A5E4R1S2"/>
<accession>A0A5E4R1S2</accession>
<dbReference type="Proteomes" id="UP000324832">
    <property type="component" value="Unassembled WGS sequence"/>
</dbReference>
<gene>
    <name evidence="1" type="ORF">LSINAPIS_LOCUS14066</name>
</gene>
<dbReference type="EMBL" id="FZQP02006849">
    <property type="protein sequence ID" value="VVD04275.1"/>
    <property type="molecule type" value="Genomic_DNA"/>
</dbReference>
<organism evidence="1 2">
    <name type="scientific">Leptidea sinapis</name>
    <dbReference type="NCBI Taxonomy" id="189913"/>
    <lineage>
        <taxon>Eukaryota</taxon>
        <taxon>Metazoa</taxon>
        <taxon>Ecdysozoa</taxon>
        <taxon>Arthropoda</taxon>
        <taxon>Hexapoda</taxon>
        <taxon>Insecta</taxon>
        <taxon>Pterygota</taxon>
        <taxon>Neoptera</taxon>
        <taxon>Endopterygota</taxon>
        <taxon>Lepidoptera</taxon>
        <taxon>Glossata</taxon>
        <taxon>Ditrysia</taxon>
        <taxon>Papilionoidea</taxon>
        <taxon>Pieridae</taxon>
        <taxon>Dismorphiinae</taxon>
        <taxon>Leptidea</taxon>
    </lineage>
</organism>
<evidence type="ECO:0000313" key="1">
    <source>
        <dbReference type="EMBL" id="VVD04275.1"/>
    </source>
</evidence>
<proteinExistence type="predicted"/>
<sequence>MADGAKRGWGATTARWGGGGANAPGLVDTACAAGERACVSPAGGVGIAIVLMVLQKNRENINGHGEKVQRRINLNYM</sequence>
<keyword evidence="2" id="KW-1185">Reference proteome</keyword>
<reference evidence="1 2" key="1">
    <citation type="submission" date="2017-07" db="EMBL/GenBank/DDBJ databases">
        <authorList>
            <person name="Talla V."/>
            <person name="Backstrom N."/>
        </authorList>
    </citation>
    <scope>NUCLEOTIDE SEQUENCE [LARGE SCALE GENOMIC DNA]</scope>
</reference>
<protein>
    <submittedName>
        <fullName evidence="1">Uncharacterized protein</fullName>
    </submittedName>
</protein>
<evidence type="ECO:0000313" key="2">
    <source>
        <dbReference type="Proteomes" id="UP000324832"/>
    </source>
</evidence>